<feature type="region of interest" description="Disordered" evidence="1">
    <location>
        <begin position="1"/>
        <end position="38"/>
    </location>
</feature>
<evidence type="ECO:0000256" key="1">
    <source>
        <dbReference type="SAM" id="MobiDB-lite"/>
    </source>
</evidence>
<evidence type="ECO:0000313" key="3">
    <source>
        <dbReference type="Proteomes" id="UP000837801"/>
    </source>
</evidence>
<sequence>MSYIDHSASRSTESNEIPPPYEQHQSQPTGNTCPEKDDAPIVTMKPIQFNGKVVDWDFMAYNDGFSHDILTFVSQDAREKYKTFKGSVGYNYKRALELQREGFAMPLLRAEHHSLAQIHSTRYMTIYKYTPPPTDKHKLFDKYIDRFVFCEVKKERHASYDRYKLTFTPDPKNPKEGFILFMIDHERYPIIDISTYKGRRFRFVTGYSWFRCKWSYLLSAIPDGEPSLTDDISKDGKVNKKNPLLGNSLKNFLLGPSTRFNKDFLGVPIGVALETSEYFHSLHLHAPVRFAFQGLMNDGAEVSHTESINSVSIDSLVFLCMVSIFKREEEHKSRNEKR</sequence>
<name>A0A9P0VYH9_9ASCO</name>
<reference evidence="2" key="1">
    <citation type="submission" date="2022-03" db="EMBL/GenBank/DDBJ databases">
        <authorList>
            <person name="Legras J.-L."/>
            <person name="Devillers H."/>
            <person name="Grondin C."/>
        </authorList>
    </citation>
    <scope>NUCLEOTIDE SEQUENCE</scope>
    <source>
        <strain evidence="2">CLIB 1423</strain>
    </source>
</reference>
<dbReference type="EMBL" id="CAKXYY010000009">
    <property type="protein sequence ID" value="CAH2353019.1"/>
    <property type="molecule type" value="Genomic_DNA"/>
</dbReference>
<accession>A0A9P0VYH9</accession>
<gene>
    <name evidence="2" type="ORF">CLIB1423_09S01002</name>
</gene>
<comment type="caution">
    <text evidence="2">The sequence shown here is derived from an EMBL/GenBank/DDBJ whole genome shotgun (WGS) entry which is preliminary data.</text>
</comment>
<keyword evidence="3" id="KW-1185">Reference proteome</keyword>
<evidence type="ECO:0000313" key="2">
    <source>
        <dbReference type="EMBL" id="CAH2353019.1"/>
    </source>
</evidence>
<proteinExistence type="predicted"/>
<protein>
    <submittedName>
        <fullName evidence="2">Uncharacterized protein</fullName>
    </submittedName>
</protein>
<dbReference type="Proteomes" id="UP000837801">
    <property type="component" value="Unassembled WGS sequence"/>
</dbReference>
<organism evidence="2 3">
    <name type="scientific">[Candida] railenensis</name>
    <dbReference type="NCBI Taxonomy" id="45579"/>
    <lineage>
        <taxon>Eukaryota</taxon>
        <taxon>Fungi</taxon>
        <taxon>Dikarya</taxon>
        <taxon>Ascomycota</taxon>
        <taxon>Saccharomycotina</taxon>
        <taxon>Pichiomycetes</taxon>
        <taxon>Debaryomycetaceae</taxon>
        <taxon>Kurtzmaniella</taxon>
    </lineage>
</organism>
<dbReference type="AlphaFoldDB" id="A0A9P0VYH9"/>
<dbReference type="OrthoDB" id="4026683at2759"/>
<feature type="compositionally biased region" description="Polar residues" evidence="1">
    <location>
        <begin position="23"/>
        <end position="32"/>
    </location>
</feature>